<evidence type="ECO:0000256" key="1">
    <source>
        <dbReference type="ARBA" id="ARBA00022801"/>
    </source>
</evidence>
<dbReference type="Proteomes" id="UP000054736">
    <property type="component" value="Unassembled WGS sequence"/>
</dbReference>
<dbReference type="EMBL" id="LNXY01000027">
    <property type="protein sequence ID" value="KTC85924.1"/>
    <property type="molecule type" value="Genomic_DNA"/>
</dbReference>
<evidence type="ECO:0000313" key="3">
    <source>
        <dbReference type="EMBL" id="KTC85924.1"/>
    </source>
</evidence>
<dbReference type="CDD" id="cd01846">
    <property type="entry name" value="fatty_acyltransferase_like"/>
    <property type="match status" value="1"/>
</dbReference>
<keyword evidence="2" id="KW-0732">Signal</keyword>
<dbReference type="PANTHER" id="PTHR45648:SF22">
    <property type="entry name" value="GDSL LIPASE_ACYLHYDROLASE FAMILY PROTEIN (AFU_ORTHOLOGUE AFUA_4G14700)"/>
    <property type="match status" value="1"/>
</dbReference>
<dbReference type="PANTHER" id="PTHR45648">
    <property type="entry name" value="GDSL LIPASE/ACYLHYDROLASE FAMILY PROTEIN (AFU_ORTHOLOGUE AFUA_4G14700)"/>
    <property type="match status" value="1"/>
</dbReference>
<accession>A0A0W0SRM4</accession>
<proteinExistence type="predicted"/>
<reference evidence="3 4" key="1">
    <citation type="submission" date="2015-11" db="EMBL/GenBank/DDBJ databases">
        <title>Genomic analysis of 38 Legionella species identifies large and diverse effector repertoires.</title>
        <authorList>
            <person name="Burstein D."/>
            <person name="Amaro F."/>
            <person name="Zusman T."/>
            <person name="Lifshitz Z."/>
            <person name="Cohen O."/>
            <person name="Gilbert J.A."/>
            <person name="Pupko T."/>
            <person name="Shuman H.A."/>
            <person name="Segal G."/>
        </authorList>
    </citation>
    <scope>NUCLEOTIDE SEQUENCE [LARGE SCALE GENOMIC DNA]</scope>
    <source>
        <strain evidence="3 4">ATCC 700990</strain>
    </source>
</reference>
<evidence type="ECO:0000313" key="4">
    <source>
        <dbReference type="Proteomes" id="UP000054736"/>
    </source>
</evidence>
<dbReference type="RefSeq" id="WP_058496516.1">
    <property type="nucleotide sequence ID" value="NZ_CAAAIU010000001.1"/>
</dbReference>
<dbReference type="AlphaFoldDB" id="A0A0W0SRM4"/>
<dbReference type="OrthoDB" id="5292073at2"/>
<dbReference type="Gene3D" id="3.40.50.1110">
    <property type="entry name" value="SGNH hydrolase"/>
    <property type="match status" value="1"/>
</dbReference>
<dbReference type="InterPro" id="IPR001087">
    <property type="entry name" value="GDSL"/>
</dbReference>
<name>A0A0W0SRM4_9GAMM</name>
<keyword evidence="1" id="KW-0378">Hydrolase</keyword>
<comment type="caution">
    <text evidence="3">The sequence shown here is derived from an EMBL/GenBank/DDBJ whole genome shotgun (WGS) entry which is preliminary data.</text>
</comment>
<feature type="signal peptide" evidence="2">
    <location>
        <begin position="1"/>
        <end position="18"/>
    </location>
</feature>
<dbReference type="InterPro" id="IPR036514">
    <property type="entry name" value="SGNH_hydro_sf"/>
</dbReference>
<sequence length="306" mass="34185">MRVLFTLFAFLFSSLIMASPLNNIVIFGDSLSDNGNLYEYMGRKIPQSPPYFAGRFSNGPIWVERLTESYFPTNLNEHLFDYAFGGAGISDEESDVLMTLKRELDIYLNAHQGKADENNLYIVWIGANNYLGVPESAEDTLTEVNRGIVAGLKRLANAGAKHIMVVNIPDLGRTPIASEFEEKKALSFFSKRHNLLLRKTVNKLKETDPGVQWIYLDVESEMSKLLNSPESYGFTNIKETCYAAKIDKSTGNSIIRIAAQGKLKASDDICEGYFFFDPVHPTAPAHKLLAEYARANLDAEGVEFAE</sequence>
<dbReference type="SUPFAM" id="SSF52266">
    <property type="entry name" value="SGNH hydrolase"/>
    <property type="match status" value="1"/>
</dbReference>
<keyword evidence="4" id="KW-1185">Reference proteome</keyword>
<evidence type="ECO:0000256" key="2">
    <source>
        <dbReference type="SAM" id="SignalP"/>
    </source>
</evidence>
<dbReference type="GO" id="GO:0016788">
    <property type="term" value="F:hydrolase activity, acting on ester bonds"/>
    <property type="evidence" value="ECO:0007669"/>
    <property type="project" value="InterPro"/>
</dbReference>
<dbReference type="NCBIfam" id="NF045906">
    <property type="entry name" value="LysophlipPlaALeg"/>
    <property type="match status" value="1"/>
</dbReference>
<dbReference type="PATRIC" id="fig|1212489.4.peg.2374"/>
<organism evidence="3 4">
    <name type="scientific">Legionella drozanskii LLAP-1</name>
    <dbReference type="NCBI Taxonomy" id="1212489"/>
    <lineage>
        <taxon>Bacteria</taxon>
        <taxon>Pseudomonadati</taxon>
        <taxon>Pseudomonadota</taxon>
        <taxon>Gammaproteobacteria</taxon>
        <taxon>Legionellales</taxon>
        <taxon>Legionellaceae</taxon>
        <taxon>Legionella</taxon>
    </lineage>
</organism>
<dbReference type="STRING" id="1212489.Ldro_2249"/>
<dbReference type="Pfam" id="PF00657">
    <property type="entry name" value="Lipase_GDSL"/>
    <property type="match status" value="1"/>
</dbReference>
<protein>
    <submittedName>
        <fullName evidence="3">Lysophospholipase A</fullName>
    </submittedName>
</protein>
<dbReference type="InterPro" id="IPR051058">
    <property type="entry name" value="GDSL_Est/Lipase"/>
</dbReference>
<gene>
    <name evidence="3" type="ORF">Ldro_2249</name>
</gene>
<feature type="chain" id="PRO_5006912269" evidence="2">
    <location>
        <begin position="19"/>
        <end position="306"/>
    </location>
</feature>